<dbReference type="EMBL" id="KZ451982">
    <property type="protein sequence ID" value="PKA54362.1"/>
    <property type="molecule type" value="Genomic_DNA"/>
</dbReference>
<evidence type="ECO:0000313" key="2">
    <source>
        <dbReference type="EMBL" id="PKA54362.1"/>
    </source>
</evidence>
<accession>A0A2I0AFP1</accession>
<feature type="compositionally biased region" description="Gly residues" evidence="1">
    <location>
        <begin position="33"/>
        <end position="42"/>
    </location>
</feature>
<dbReference type="OrthoDB" id="10034502at2759"/>
<proteinExistence type="predicted"/>
<evidence type="ECO:0000313" key="3">
    <source>
        <dbReference type="Proteomes" id="UP000236161"/>
    </source>
</evidence>
<gene>
    <name evidence="2" type="ORF">AXF42_Ash000195</name>
</gene>
<dbReference type="Proteomes" id="UP000236161">
    <property type="component" value="Unassembled WGS sequence"/>
</dbReference>
<protein>
    <submittedName>
        <fullName evidence="2">Uncharacterized protein</fullName>
    </submittedName>
</protein>
<reference evidence="2 3" key="1">
    <citation type="journal article" date="2017" name="Nature">
        <title>The Apostasia genome and the evolution of orchids.</title>
        <authorList>
            <person name="Zhang G.Q."/>
            <person name="Liu K.W."/>
            <person name="Li Z."/>
            <person name="Lohaus R."/>
            <person name="Hsiao Y.Y."/>
            <person name="Niu S.C."/>
            <person name="Wang J.Y."/>
            <person name="Lin Y.C."/>
            <person name="Xu Q."/>
            <person name="Chen L.J."/>
            <person name="Yoshida K."/>
            <person name="Fujiwara S."/>
            <person name="Wang Z.W."/>
            <person name="Zhang Y.Q."/>
            <person name="Mitsuda N."/>
            <person name="Wang M."/>
            <person name="Liu G.H."/>
            <person name="Pecoraro L."/>
            <person name="Huang H.X."/>
            <person name="Xiao X.J."/>
            <person name="Lin M."/>
            <person name="Wu X.Y."/>
            <person name="Wu W.L."/>
            <person name="Chen Y.Y."/>
            <person name="Chang S.B."/>
            <person name="Sakamoto S."/>
            <person name="Ohme-Takagi M."/>
            <person name="Yagi M."/>
            <person name="Zeng S.J."/>
            <person name="Shen C.Y."/>
            <person name="Yeh C.M."/>
            <person name="Luo Y.B."/>
            <person name="Tsai W.C."/>
            <person name="Van de Peer Y."/>
            <person name="Liu Z.J."/>
        </authorList>
    </citation>
    <scope>NUCLEOTIDE SEQUENCE [LARGE SCALE GENOMIC DNA]</scope>
    <source>
        <strain evidence="3">cv. Shenzhen</strain>
        <tissue evidence="2">Stem</tissue>
    </source>
</reference>
<name>A0A2I0AFP1_9ASPA</name>
<keyword evidence="3" id="KW-1185">Reference proteome</keyword>
<organism evidence="2 3">
    <name type="scientific">Apostasia shenzhenica</name>
    <dbReference type="NCBI Taxonomy" id="1088818"/>
    <lineage>
        <taxon>Eukaryota</taxon>
        <taxon>Viridiplantae</taxon>
        <taxon>Streptophyta</taxon>
        <taxon>Embryophyta</taxon>
        <taxon>Tracheophyta</taxon>
        <taxon>Spermatophyta</taxon>
        <taxon>Magnoliopsida</taxon>
        <taxon>Liliopsida</taxon>
        <taxon>Asparagales</taxon>
        <taxon>Orchidaceae</taxon>
        <taxon>Apostasioideae</taxon>
        <taxon>Apostasia</taxon>
    </lineage>
</organism>
<feature type="region of interest" description="Disordered" evidence="1">
    <location>
        <begin position="1"/>
        <end position="45"/>
    </location>
</feature>
<dbReference type="AlphaFoldDB" id="A0A2I0AFP1"/>
<sequence length="86" mass="9040">MNPSTRSTAVSSPSSSWLSGIVGNRSTKPTASGTGGGAGSSGGDVLSLTHRKNQLRGVLFKYGPKSIQRWLLELAISTNRSFFLVD</sequence>
<evidence type="ECO:0000256" key="1">
    <source>
        <dbReference type="SAM" id="MobiDB-lite"/>
    </source>
</evidence>
<feature type="compositionally biased region" description="Low complexity" evidence="1">
    <location>
        <begin position="1"/>
        <end position="19"/>
    </location>
</feature>